<name>A0ABT1SVB1_9FIRM</name>
<sequence>SFGQTAGASGAYAVALGHNAKANKDNCVAIGRNSSVYASNAVVIGFGASTTNEVAATATTAASGGTRGVG</sequence>
<dbReference type="EMBL" id="JANGEW010000297">
    <property type="protein sequence ID" value="MCQ5343806.1"/>
    <property type="molecule type" value="Genomic_DNA"/>
</dbReference>
<dbReference type="SUPFAM" id="SSF101967">
    <property type="entry name" value="Adhesin YadA, collagen-binding domain"/>
    <property type="match status" value="1"/>
</dbReference>
<evidence type="ECO:0000259" key="1">
    <source>
        <dbReference type="Pfam" id="PF05658"/>
    </source>
</evidence>
<feature type="non-terminal residue" evidence="2">
    <location>
        <position position="1"/>
    </location>
</feature>
<proteinExistence type="predicted"/>
<feature type="domain" description="Trimeric autotransporter adhesin YadA-like head" evidence="1">
    <location>
        <begin position="8"/>
        <end position="34"/>
    </location>
</feature>
<evidence type="ECO:0000313" key="2">
    <source>
        <dbReference type="EMBL" id="MCQ5343806.1"/>
    </source>
</evidence>
<organism evidence="2 3">
    <name type="scientific">Megasphaera massiliensis</name>
    <dbReference type="NCBI Taxonomy" id="1232428"/>
    <lineage>
        <taxon>Bacteria</taxon>
        <taxon>Bacillati</taxon>
        <taxon>Bacillota</taxon>
        <taxon>Negativicutes</taxon>
        <taxon>Veillonellales</taxon>
        <taxon>Veillonellaceae</taxon>
        <taxon>Megasphaera</taxon>
    </lineage>
</organism>
<reference evidence="2 3" key="1">
    <citation type="submission" date="2022-06" db="EMBL/GenBank/DDBJ databases">
        <title>Isolation of gut microbiota from human fecal samples.</title>
        <authorList>
            <person name="Pamer E.G."/>
            <person name="Barat B."/>
            <person name="Waligurski E."/>
            <person name="Medina S."/>
            <person name="Paddock L."/>
            <person name="Mostad J."/>
        </authorList>
    </citation>
    <scope>NUCLEOTIDE SEQUENCE [LARGE SCALE GENOMIC DNA]</scope>
    <source>
        <strain evidence="2 3">DFI.1.1</strain>
    </source>
</reference>
<dbReference type="Proteomes" id="UP001206692">
    <property type="component" value="Unassembled WGS sequence"/>
</dbReference>
<dbReference type="RefSeq" id="WP_256186359.1">
    <property type="nucleotide sequence ID" value="NZ_JANGEW010000297.1"/>
</dbReference>
<protein>
    <recommendedName>
        <fullName evidence="1">Trimeric autotransporter adhesin YadA-like head domain-containing protein</fullName>
    </recommendedName>
</protein>
<keyword evidence="3" id="KW-1185">Reference proteome</keyword>
<evidence type="ECO:0000313" key="3">
    <source>
        <dbReference type="Proteomes" id="UP001206692"/>
    </source>
</evidence>
<accession>A0ABT1SVB1</accession>
<dbReference type="InterPro" id="IPR008640">
    <property type="entry name" value="Adhesin_Head_dom"/>
</dbReference>
<dbReference type="InterPro" id="IPR011049">
    <property type="entry name" value="Serralysin-like_metalloprot_C"/>
</dbReference>
<dbReference type="Pfam" id="PF05658">
    <property type="entry name" value="YadA_head"/>
    <property type="match status" value="1"/>
</dbReference>
<dbReference type="Gene3D" id="2.150.10.10">
    <property type="entry name" value="Serralysin-like metalloprotease, C-terminal"/>
    <property type="match status" value="1"/>
</dbReference>
<gene>
    <name evidence="2" type="ORF">NE675_12380</name>
</gene>
<feature type="non-terminal residue" evidence="2">
    <location>
        <position position="70"/>
    </location>
</feature>
<comment type="caution">
    <text evidence="2">The sequence shown here is derived from an EMBL/GenBank/DDBJ whole genome shotgun (WGS) entry which is preliminary data.</text>
</comment>